<dbReference type="PANTHER" id="PTHR30502:SF0">
    <property type="entry name" value="PHOSPHOENOLPYRUVATE CARBOXYLASE FAMILY PROTEIN"/>
    <property type="match status" value="1"/>
</dbReference>
<dbReference type="AlphaFoldDB" id="A0A644TV17"/>
<name>A0A644TV17_9ZZZZ</name>
<dbReference type="InterPro" id="IPR005000">
    <property type="entry name" value="Aldolase/citrate-lyase_domain"/>
</dbReference>
<keyword evidence="2" id="KW-0479">Metal-binding</keyword>
<organism evidence="5">
    <name type="scientific">bioreactor metagenome</name>
    <dbReference type="NCBI Taxonomy" id="1076179"/>
    <lineage>
        <taxon>unclassified sequences</taxon>
        <taxon>metagenomes</taxon>
        <taxon>ecological metagenomes</taxon>
    </lineage>
</organism>
<dbReference type="Pfam" id="PF03328">
    <property type="entry name" value="HpcH_HpaI"/>
    <property type="match status" value="1"/>
</dbReference>
<evidence type="ECO:0000256" key="3">
    <source>
        <dbReference type="ARBA" id="ARBA00023239"/>
    </source>
</evidence>
<evidence type="ECO:0000259" key="4">
    <source>
        <dbReference type="Pfam" id="PF03328"/>
    </source>
</evidence>
<comment type="caution">
    <text evidence="5">The sequence shown here is derived from an EMBL/GenBank/DDBJ whole genome shotgun (WGS) entry which is preliminary data.</text>
</comment>
<protein>
    <submittedName>
        <fullName evidence="5">5-keto-4-deoxy-D-glucarate aldolase</fullName>
        <ecNumber evidence="5">4.1.2.20</ecNumber>
    </submittedName>
</protein>
<accession>A0A644TV17</accession>
<dbReference type="GO" id="GO:0005737">
    <property type="term" value="C:cytoplasm"/>
    <property type="evidence" value="ECO:0007669"/>
    <property type="project" value="TreeGrafter"/>
</dbReference>
<proteinExistence type="inferred from homology"/>
<comment type="similarity">
    <text evidence="1">Belongs to the HpcH/HpaI aldolase family.</text>
</comment>
<evidence type="ECO:0000313" key="5">
    <source>
        <dbReference type="EMBL" id="MPL70794.1"/>
    </source>
</evidence>
<feature type="domain" description="HpcH/HpaI aldolase/citrate lyase" evidence="4">
    <location>
        <begin position="26"/>
        <end position="216"/>
    </location>
</feature>
<dbReference type="PANTHER" id="PTHR30502">
    <property type="entry name" value="2-KETO-3-DEOXY-L-RHAMNONATE ALDOLASE"/>
    <property type="match status" value="1"/>
</dbReference>
<dbReference type="GO" id="GO:0008672">
    <property type="term" value="F:2-dehydro-3-deoxyglucarate aldolase activity"/>
    <property type="evidence" value="ECO:0007669"/>
    <property type="project" value="UniProtKB-EC"/>
</dbReference>
<dbReference type="InterPro" id="IPR015813">
    <property type="entry name" value="Pyrv/PenolPyrv_kinase-like_dom"/>
</dbReference>
<evidence type="ECO:0000256" key="2">
    <source>
        <dbReference type="ARBA" id="ARBA00022723"/>
    </source>
</evidence>
<dbReference type="EMBL" id="VSSQ01000055">
    <property type="protein sequence ID" value="MPL70794.1"/>
    <property type="molecule type" value="Genomic_DNA"/>
</dbReference>
<dbReference type="InterPro" id="IPR050251">
    <property type="entry name" value="HpcH-HpaI_aldolase"/>
</dbReference>
<dbReference type="InterPro" id="IPR040442">
    <property type="entry name" value="Pyrv_kinase-like_dom_sf"/>
</dbReference>
<reference evidence="5" key="1">
    <citation type="submission" date="2019-08" db="EMBL/GenBank/DDBJ databases">
        <authorList>
            <person name="Kucharzyk K."/>
            <person name="Murdoch R.W."/>
            <person name="Higgins S."/>
            <person name="Loffler F."/>
        </authorList>
    </citation>
    <scope>NUCLEOTIDE SEQUENCE</scope>
</reference>
<dbReference type="EC" id="4.1.2.20" evidence="5"/>
<keyword evidence="3 5" id="KW-0456">Lyase</keyword>
<gene>
    <name evidence="5" type="primary">garL_2</name>
    <name evidence="5" type="ORF">SDC9_16556</name>
</gene>
<sequence length="263" mass="29128">MLMKNKLKEKLKNGQVCIGNMFPYDSTGLIELIGTCDVDFVTFDSEHGPLDFSQIEDMTRTCELVGVTPLCRVSSSRPEIILRTMDAGVMGIVCPHVKTKEIAEQVVKYVKYPPSGNRGLAMTARAPGYSGMIVEEYIKKANQETMVIIQIEDSEGVENLESILSVKGIDAVFLGRADLTLSMGFEGNVKAPEVQKAIDKVVSLTKKNNLQLMVATDEIEGIYWINRGANLLSMHIVPFIRRKLMEATKVVHTEGEKLSKKVS</sequence>
<dbReference type="GO" id="GO:0046872">
    <property type="term" value="F:metal ion binding"/>
    <property type="evidence" value="ECO:0007669"/>
    <property type="project" value="UniProtKB-KW"/>
</dbReference>
<dbReference type="Gene3D" id="3.20.20.60">
    <property type="entry name" value="Phosphoenolpyruvate-binding domains"/>
    <property type="match status" value="1"/>
</dbReference>
<evidence type="ECO:0000256" key="1">
    <source>
        <dbReference type="ARBA" id="ARBA00005568"/>
    </source>
</evidence>
<dbReference type="SUPFAM" id="SSF51621">
    <property type="entry name" value="Phosphoenolpyruvate/pyruvate domain"/>
    <property type="match status" value="1"/>
</dbReference>